<reference evidence="3" key="1">
    <citation type="journal article" date="2020" name="Stud. Mycol.">
        <title>101 Dothideomycetes genomes: a test case for predicting lifestyles and emergence of pathogens.</title>
        <authorList>
            <person name="Haridas S."/>
            <person name="Albert R."/>
            <person name="Binder M."/>
            <person name="Bloem J."/>
            <person name="Labutti K."/>
            <person name="Salamov A."/>
            <person name="Andreopoulos B."/>
            <person name="Baker S."/>
            <person name="Barry K."/>
            <person name="Bills G."/>
            <person name="Bluhm B."/>
            <person name="Cannon C."/>
            <person name="Castanera R."/>
            <person name="Culley D."/>
            <person name="Daum C."/>
            <person name="Ezra D."/>
            <person name="Gonzalez J."/>
            <person name="Henrissat B."/>
            <person name="Kuo A."/>
            <person name="Liang C."/>
            <person name="Lipzen A."/>
            <person name="Lutzoni F."/>
            <person name="Magnuson J."/>
            <person name="Mondo S."/>
            <person name="Nolan M."/>
            <person name="Ohm R."/>
            <person name="Pangilinan J."/>
            <person name="Park H.-J."/>
            <person name="Ramirez L."/>
            <person name="Alfaro M."/>
            <person name="Sun H."/>
            <person name="Tritt A."/>
            <person name="Yoshinaga Y."/>
            <person name="Zwiers L.-H."/>
            <person name="Turgeon B."/>
            <person name="Goodwin S."/>
            <person name="Spatafora J."/>
            <person name="Crous P."/>
            <person name="Grigoriev I."/>
        </authorList>
    </citation>
    <scope>NUCLEOTIDE SEQUENCE</scope>
    <source>
        <strain evidence="3">CBS 279.74</strain>
    </source>
</reference>
<protein>
    <recommendedName>
        <fullName evidence="5">Ent-kaurene synthase</fullName>
    </recommendedName>
</protein>
<dbReference type="PANTHER" id="PTHR31739">
    <property type="entry name" value="ENT-COPALYL DIPHOSPHATE SYNTHASE, CHLOROPLASTIC"/>
    <property type="match status" value="1"/>
</dbReference>
<dbReference type="Gene3D" id="1.50.10.20">
    <property type="match status" value="1"/>
</dbReference>
<dbReference type="GO" id="GO:0016102">
    <property type="term" value="P:diterpenoid biosynthetic process"/>
    <property type="evidence" value="ECO:0007669"/>
    <property type="project" value="TreeGrafter"/>
</dbReference>
<organism evidence="3 4">
    <name type="scientific">Pleomassaria siparia CBS 279.74</name>
    <dbReference type="NCBI Taxonomy" id="1314801"/>
    <lineage>
        <taxon>Eukaryota</taxon>
        <taxon>Fungi</taxon>
        <taxon>Dikarya</taxon>
        <taxon>Ascomycota</taxon>
        <taxon>Pezizomycotina</taxon>
        <taxon>Dothideomycetes</taxon>
        <taxon>Pleosporomycetidae</taxon>
        <taxon>Pleosporales</taxon>
        <taxon>Pleomassariaceae</taxon>
        <taxon>Pleomassaria</taxon>
    </lineage>
</organism>
<dbReference type="PANTHER" id="PTHR31739:SF25">
    <property type="entry name" value="(E,E)-GERANYLLINALOOL SYNTHASE"/>
    <property type="match status" value="1"/>
</dbReference>
<evidence type="ECO:0000256" key="1">
    <source>
        <dbReference type="ARBA" id="ARBA00006333"/>
    </source>
</evidence>
<dbReference type="Proteomes" id="UP000799428">
    <property type="component" value="Unassembled WGS sequence"/>
</dbReference>
<name>A0A6G1JUZ2_9PLEO</name>
<evidence type="ECO:0000256" key="2">
    <source>
        <dbReference type="SAM" id="MobiDB-lite"/>
    </source>
</evidence>
<gene>
    <name evidence="3" type="ORF">K504DRAFT_390797</name>
</gene>
<dbReference type="InterPro" id="IPR050148">
    <property type="entry name" value="Terpene_synthase-like"/>
</dbReference>
<comment type="similarity">
    <text evidence="1">Belongs to the terpene synthase family.</text>
</comment>
<dbReference type="GO" id="GO:0010333">
    <property type="term" value="F:terpene synthase activity"/>
    <property type="evidence" value="ECO:0007669"/>
    <property type="project" value="InterPro"/>
</dbReference>
<dbReference type="EMBL" id="MU005783">
    <property type="protein sequence ID" value="KAF2704102.1"/>
    <property type="molecule type" value="Genomic_DNA"/>
</dbReference>
<dbReference type="SUPFAM" id="SSF48239">
    <property type="entry name" value="Terpenoid cyclases/Protein prenyltransferases"/>
    <property type="match status" value="2"/>
</dbReference>
<dbReference type="OrthoDB" id="2343925at2759"/>
<evidence type="ECO:0000313" key="4">
    <source>
        <dbReference type="Proteomes" id="UP000799428"/>
    </source>
</evidence>
<sequence length="916" mass="103439">MSTNVYDTAWVSMIAKEENGQKRWLFPEAFSFVLDSQCVRGNWDDEGPATNAILCTMAALLALLEHQKHVHYGGCPPLPRNITVRISKAVTWLEDTFSRWGDDHVIDSVALEILVPAHLRRLENKGISFTSPLLQVLNDMSEHRFPKSKVEALYTRQQTTLFHSLEGLGERIDFDKLRHHKTRGSMLGSPSSTAAYLMHVRDWDQEAEMYLRNVFKYGQGKSNGSFPSAAPIDLFEISWVLSTLLDGGIPVETLGRENALSLASHLAQRLRASGESIGFSAGMLPDVDDTAKCLHTLAFFDDYRVDASSMISQFWSSTSFKTYQKESTGSISANCNVLKALLAMQTPTRFAPQILAAASFICDSWTNNVRPRDKWNVAWEYCAMLSAQALSRLLELSDSESFHSLPFELKGFKIQITLSRIAWQLLHSQALDGSFGNGCDEVTAYAILALVALTSSYAGLSGVEKELSVAIKAASNFLQVHVGQWEPRRIWIEKVTYSSDLLTRAYCLTALHQSVEHDGRPRPETAVENKEGIELCGLFRSVPLFVHAERGDPMLRLALVESQPFLVHLEQNRFDVFPEPPKVNEKYLRVIPFAWTACNYLTGSPLPATTLMDMMKISLLNYQADEYIEMLIPHCKPHEVIMIRRKLDELLEEPLETTSEPDSRPSKRHCSDNDERHGKSHRSINTILTTFLIYIDRVLNCPHVREAARSHRELVRREIIGYLQAQISTVGARSRLGQDGNQSSFFDWIHTSGARDTSCPFSFAYYLCLVIYASDANVSTTTSKPMALKKRTTISFEADYLLKDVCGSLSRICRMYNDYGSVRRDQEEGNLNSVDFFFEYQNEVTGGHESLLKEEAKGALRLLADLERNHMDHSFERLRELVPPKLLEALQVFVHVTDLFGQIYVARDIGTRTKVS</sequence>
<evidence type="ECO:0008006" key="5">
    <source>
        <dbReference type="Google" id="ProtNLM"/>
    </source>
</evidence>
<evidence type="ECO:0000313" key="3">
    <source>
        <dbReference type="EMBL" id="KAF2704102.1"/>
    </source>
</evidence>
<accession>A0A6G1JUZ2</accession>
<dbReference type="InterPro" id="IPR008930">
    <property type="entry name" value="Terpenoid_cyclase/PrenylTrfase"/>
</dbReference>
<feature type="compositionally biased region" description="Basic and acidic residues" evidence="2">
    <location>
        <begin position="661"/>
        <end position="677"/>
    </location>
</feature>
<dbReference type="AlphaFoldDB" id="A0A6G1JUZ2"/>
<keyword evidence="4" id="KW-1185">Reference proteome</keyword>
<dbReference type="GO" id="GO:0000287">
    <property type="term" value="F:magnesium ion binding"/>
    <property type="evidence" value="ECO:0007669"/>
    <property type="project" value="TreeGrafter"/>
</dbReference>
<feature type="region of interest" description="Disordered" evidence="2">
    <location>
        <begin position="654"/>
        <end position="679"/>
    </location>
</feature>
<dbReference type="Gene3D" id="1.50.10.160">
    <property type="match status" value="1"/>
</dbReference>
<proteinExistence type="inferred from homology"/>